<dbReference type="InterPro" id="IPR029058">
    <property type="entry name" value="AB_hydrolase_fold"/>
</dbReference>
<proteinExistence type="predicted"/>
<dbReference type="Proteomes" id="UP001500037">
    <property type="component" value="Unassembled WGS sequence"/>
</dbReference>
<sequence length="400" mass="42342">MKLTGTPFFIVTILLFIGSIALAMIQWRAAARSGADTGTGTGAGTRRSRGASGGRTPLRALAHFATILLCQFSAVAMVFVMVNNSTLLYDSWGDLLGTSNHVRAVPVPPKDNGLAGDRAPGAGGASAPPKVVQAFHAPDTDAVPREVKQADLKGRLSGVDGEVLVWTPPQYDDPAFKDKTFPVVELLAGYPGSSSAWFGSTMDAISQLSPLMKTGQVTPFILVAPRVKLLEQADTGCADVPGKINAETWFARDVPQMVIDNFRAGTTADQWAVDGYSAGAHCALRLALGHPDRFRAAISMSGYNDPHEEPASLTANDPKLRETANPLYLLTHATTPPNVALYVTGKKGDGLEDAIALQKAAKAPTAVTPVETTGPHLTTTWKPMVVPTFKWLSTIIPAPH</sequence>
<evidence type="ECO:0000256" key="2">
    <source>
        <dbReference type="SAM" id="Phobius"/>
    </source>
</evidence>
<protein>
    <recommendedName>
        <fullName evidence="5">Esterase</fullName>
    </recommendedName>
</protein>
<dbReference type="PANTHER" id="PTHR48098">
    <property type="entry name" value="ENTEROCHELIN ESTERASE-RELATED"/>
    <property type="match status" value="1"/>
</dbReference>
<keyword evidence="2" id="KW-0472">Membrane</keyword>
<evidence type="ECO:0000313" key="4">
    <source>
        <dbReference type="Proteomes" id="UP001500037"/>
    </source>
</evidence>
<dbReference type="InterPro" id="IPR000801">
    <property type="entry name" value="Esterase-like"/>
</dbReference>
<evidence type="ECO:0000256" key="1">
    <source>
        <dbReference type="SAM" id="MobiDB-lite"/>
    </source>
</evidence>
<gene>
    <name evidence="3" type="ORF">GCM10009665_46310</name>
</gene>
<dbReference type="PANTHER" id="PTHR48098:SF1">
    <property type="entry name" value="DIACYLGLYCEROL ACYLTRANSFERASE_MYCOLYLTRANSFERASE AG85A"/>
    <property type="match status" value="1"/>
</dbReference>
<accession>A0ABN1WH73</accession>
<feature type="region of interest" description="Disordered" evidence="1">
    <location>
        <begin position="34"/>
        <end position="54"/>
    </location>
</feature>
<dbReference type="EMBL" id="BAAALF010000090">
    <property type="protein sequence ID" value="GAA1250352.1"/>
    <property type="molecule type" value="Genomic_DNA"/>
</dbReference>
<feature type="transmembrane region" description="Helical" evidence="2">
    <location>
        <begin position="60"/>
        <end position="82"/>
    </location>
</feature>
<keyword evidence="2" id="KW-1133">Transmembrane helix</keyword>
<dbReference type="Pfam" id="PF00756">
    <property type="entry name" value="Esterase"/>
    <property type="match status" value="1"/>
</dbReference>
<organism evidence="3 4">
    <name type="scientific">Kitasatospora nipponensis</name>
    <dbReference type="NCBI Taxonomy" id="258049"/>
    <lineage>
        <taxon>Bacteria</taxon>
        <taxon>Bacillati</taxon>
        <taxon>Actinomycetota</taxon>
        <taxon>Actinomycetes</taxon>
        <taxon>Kitasatosporales</taxon>
        <taxon>Streptomycetaceae</taxon>
        <taxon>Kitasatospora</taxon>
    </lineage>
</organism>
<comment type="caution">
    <text evidence="3">The sequence shown here is derived from an EMBL/GenBank/DDBJ whole genome shotgun (WGS) entry which is preliminary data.</text>
</comment>
<dbReference type="SUPFAM" id="SSF53474">
    <property type="entry name" value="alpha/beta-Hydrolases"/>
    <property type="match status" value="1"/>
</dbReference>
<evidence type="ECO:0008006" key="5">
    <source>
        <dbReference type="Google" id="ProtNLM"/>
    </source>
</evidence>
<dbReference type="RefSeq" id="WP_344443844.1">
    <property type="nucleotide sequence ID" value="NZ_BAAALF010000090.1"/>
</dbReference>
<reference evidence="3 4" key="1">
    <citation type="journal article" date="2019" name="Int. J. Syst. Evol. Microbiol.">
        <title>The Global Catalogue of Microorganisms (GCM) 10K type strain sequencing project: providing services to taxonomists for standard genome sequencing and annotation.</title>
        <authorList>
            <consortium name="The Broad Institute Genomics Platform"/>
            <consortium name="The Broad Institute Genome Sequencing Center for Infectious Disease"/>
            <person name="Wu L."/>
            <person name="Ma J."/>
        </authorList>
    </citation>
    <scope>NUCLEOTIDE SEQUENCE [LARGE SCALE GENOMIC DNA]</scope>
    <source>
        <strain evidence="3 4">JCM 13004</strain>
    </source>
</reference>
<feature type="transmembrane region" description="Helical" evidence="2">
    <location>
        <begin position="6"/>
        <end position="25"/>
    </location>
</feature>
<keyword evidence="4" id="KW-1185">Reference proteome</keyword>
<evidence type="ECO:0000313" key="3">
    <source>
        <dbReference type="EMBL" id="GAA1250352.1"/>
    </source>
</evidence>
<dbReference type="InterPro" id="IPR050583">
    <property type="entry name" value="Mycobacterial_A85_antigen"/>
</dbReference>
<keyword evidence="2" id="KW-0812">Transmembrane</keyword>
<name>A0ABN1WH73_9ACTN</name>
<dbReference type="Gene3D" id="3.40.50.1820">
    <property type="entry name" value="alpha/beta hydrolase"/>
    <property type="match status" value="1"/>
</dbReference>